<reference evidence="2 3" key="1">
    <citation type="submission" date="2019-06" db="EMBL/GenBank/DDBJ databases">
        <title>Whole genome shotgun sequence of Streptomyces gardneri NBRC 12865.</title>
        <authorList>
            <person name="Hosoyama A."/>
            <person name="Uohara A."/>
            <person name="Ohji S."/>
            <person name="Ichikawa N."/>
        </authorList>
    </citation>
    <scope>NUCLEOTIDE SEQUENCE [LARGE SCALE GENOMIC DNA]</scope>
    <source>
        <strain evidence="2 3">NBRC 12865</strain>
    </source>
</reference>
<dbReference type="AlphaFoldDB" id="A0A4Y3RSN3"/>
<comment type="caution">
    <text evidence="2">The sequence shown here is derived from an EMBL/GenBank/DDBJ whole genome shotgun (WGS) entry which is preliminary data.</text>
</comment>
<dbReference type="EMBL" id="BJMN01000039">
    <property type="protein sequence ID" value="GEB60088.1"/>
    <property type="molecule type" value="Genomic_DNA"/>
</dbReference>
<feature type="region of interest" description="Disordered" evidence="1">
    <location>
        <begin position="31"/>
        <end position="67"/>
    </location>
</feature>
<gene>
    <name evidence="2" type="ORF">SGA01_56930</name>
</gene>
<protein>
    <submittedName>
        <fullName evidence="2">Uncharacterized protein</fullName>
    </submittedName>
</protein>
<dbReference type="Proteomes" id="UP000315226">
    <property type="component" value="Unassembled WGS sequence"/>
</dbReference>
<sequence length="119" mass="13050">MFGVPVVLVLEADRCHRDRAVPCLIGQKSRGQLWSDHPSSLPPVTDNAASEHARRRGPGGTIRTDPGLERWLSSRDVPVVEKLVHASELLDSLDELGAHEGMPGEVVRIVDREGERDEG</sequence>
<evidence type="ECO:0000256" key="1">
    <source>
        <dbReference type="SAM" id="MobiDB-lite"/>
    </source>
</evidence>
<organism evidence="2 3">
    <name type="scientific">Streptomyces gardneri</name>
    <dbReference type="NCBI Taxonomy" id="66892"/>
    <lineage>
        <taxon>Bacteria</taxon>
        <taxon>Bacillati</taxon>
        <taxon>Actinomycetota</taxon>
        <taxon>Actinomycetes</taxon>
        <taxon>Kitasatosporales</taxon>
        <taxon>Streptomycetaceae</taxon>
        <taxon>Streptomyces</taxon>
    </lineage>
</organism>
<proteinExistence type="predicted"/>
<accession>A0A4Y3RSN3</accession>
<name>A0A4Y3RSN3_9ACTN</name>
<keyword evidence="3" id="KW-1185">Reference proteome</keyword>
<evidence type="ECO:0000313" key="2">
    <source>
        <dbReference type="EMBL" id="GEB60088.1"/>
    </source>
</evidence>
<evidence type="ECO:0000313" key="3">
    <source>
        <dbReference type="Proteomes" id="UP000315226"/>
    </source>
</evidence>